<dbReference type="STRING" id="80966.ENSAPOP00000026301"/>
<dbReference type="AlphaFoldDB" id="A0A3Q1G6Q9"/>
<organism evidence="1 2">
    <name type="scientific">Acanthochromis polyacanthus</name>
    <name type="common">spiny chromis</name>
    <dbReference type="NCBI Taxonomy" id="80966"/>
    <lineage>
        <taxon>Eukaryota</taxon>
        <taxon>Metazoa</taxon>
        <taxon>Chordata</taxon>
        <taxon>Craniata</taxon>
        <taxon>Vertebrata</taxon>
        <taxon>Euteleostomi</taxon>
        <taxon>Actinopterygii</taxon>
        <taxon>Neopterygii</taxon>
        <taxon>Teleostei</taxon>
        <taxon>Neoteleostei</taxon>
        <taxon>Acanthomorphata</taxon>
        <taxon>Ovalentaria</taxon>
        <taxon>Pomacentridae</taxon>
        <taxon>Acanthochromis</taxon>
    </lineage>
</organism>
<sequence length="145" mass="16917">MRRGKSRHYFEQRYDHKDKGCFILVKGTINGNMYTFLSVYAPPGSDTSLLINIVNLIVNHSKGTLICGRDFNLHLHPNLDTSNQKSHNKSINIKFRKLINNIGLIDIWREMYPNTRQYTYFSKAHLKYHSPVPLKTPYFMLGEKA</sequence>
<name>A0A3Q1G6Q9_9TELE</name>
<dbReference type="Ensembl" id="ENSAPOT00000004071.1">
    <property type="protein sequence ID" value="ENSAPOP00000026301.1"/>
    <property type="gene ID" value="ENSAPOG00000009996.1"/>
</dbReference>
<reference evidence="1" key="1">
    <citation type="submission" date="2025-08" db="UniProtKB">
        <authorList>
            <consortium name="Ensembl"/>
        </authorList>
    </citation>
    <scope>IDENTIFICATION</scope>
</reference>
<dbReference type="Gene3D" id="3.60.10.10">
    <property type="entry name" value="Endonuclease/exonuclease/phosphatase"/>
    <property type="match status" value="1"/>
</dbReference>
<accession>A0A3Q1G6Q9</accession>
<keyword evidence="2" id="KW-1185">Reference proteome</keyword>
<proteinExistence type="predicted"/>
<dbReference type="InterPro" id="IPR036691">
    <property type="entry name" value="Endo/exonu/phosph_ase_sf"/>
</dbReference>
<dbReference type="GeneTree" id="ENSGT00990000205182"/>
<dbReference type="SUPFAM" id="SSF56219">
    <property type="entry name" value="DNase I-like"/>
    <property type="match status" value="1"/>
</dbReference>
<dbReference type="InParanoid" id="A0A3Q1G6Q9"/>
<evidence type="ECO:0000313" key="2">
    <source>
        <dbReference type="Proteomes" id="UP000257200"/>
    </source>
</evidence>
<evidence type="ECO:0008006" key="3">
    <source>
        <dbReference type="Google" id="ProtNLM"/>
    </source>
</evidence>
<reference evidence="1" key="2">
    <citation type="submission" date="2025-09" db="UniProtKB">
        <authorList>
            <consortium name="Ensembl"/>
        </authorList>
    </citation>
    <scope>IDENTIFICATION</scope>
</reference>
<protein>
    <recommendedName>
        <fullName evidence="3">Endonuclease/exonuclease/phosphatase domain-containing protein</fullName>
    </recommendedName>
</protein>
<evidence type="ECO:0000313" key="1">
    <source>
        <dbReference type="Ensembl" id="ENSAPOP00000026301.1"/>
    </source>
</evidence>
<dbReference type="Proteomes" id="UP000257200">
    <property type="component" value="Unplaced"/>
</dbReference>